<name>A0A7J7UPW2_MYOMY</name>
<sequence>MSLFLKKLTQLFLKRYVGQQNMSVGCPFVACVLMQDRCSLTASSCLSFANVLPSVTIESFISSPLPAGTWALSLPGTSLQQCLPFIPDRPHVPVARVLPPALFDVTAFTSVCAAWPAQVQPSSGEHAQPRFSGGLNIPVWLLMNGKQLCHLHESQFRPCILTPRQLRATERLPLSSLEASVEAKKVQISTGRMNPHRLQRSLRGFHS</sequence>
<dbReference type="EMBL" id="JABWUV010000012">
    <property type="protein sequence ID" value="KAF6314832.1"/>
    <property type="molecule type" value="Genomic_DNA"/>
</dbReference>
<comment type="caution">
    <text evidence="1">The sequence shown here is derived from an EMBL/GenBank/DDBJ whole genome shotgun (WGS) entry which is preliminary data.</text>
</comment>
<dbReference type="Proteomes" id="UP000527355">
    <property type="component" value="Unassembled WGS sequence"/>
</dbReference>
<gene>
    <name evidence="1" type="ORF">mMyoMyo1_008609</name>
</gene>
<evidence type="ECO:0000313" key="2">
    <source>
        <dbReference type="Proteomes" id="UP000527355"/>
    </source>
</evidence>
<protein>
    <submittedName>
        <fullName evidence="1">Uncharacterized protein</fullName>
    </submittedName>
</protein>
<evidence type="ECO:0000313" key="1">
    <source>
        <dbReference type="EMBL" id="KAF6314832.1"/>
    </source>
</evidence>
<dbReference type="PROSITE" id="PS51257">
    <property type="entry name" value="PROKAR_LIPOPROTEIN"/>
    <property type="match status" value="1"/>
</dbReference>
<organism evidence="1 2">
    <name type="scientific">Myotis myotis</name>
    <name type="common">Greater mouse-eared bat</name>
    <name type="synonym">Vespertilio myotis</name>
    <dbReference type="NCBI Taxonomy" id="51298"/>
    <lineage>
        <taxon>Eukaryota</taxon>
        <taxon>Metazoa</taxon>
        <taxon>Chordata</taxon>
        <taxon>Craniata</taxon>
        <taxon>Vertebrata</taxon>
        <taxon>Euteleostomi</taxon>
        <taxon>Mammalia</taxon>
        <taxon>Eutheria</taxon>
        <taxon>Laurasiatheria</taxon>
        <taxon>Chiroptera</taxon>
        <taxon>Yangochiroptera</taxon>
        <taxon>Vespertilionidae</taxon>
        <taxon>Myotis</taxon>
    </lineage>
</organism>
<reference evidence="1 2" key="1">
    <citation type="journal article" date="2020" name="Nature">
        <title>Six reference-quality genomes reveal evolution of bat adaptations.</title>
        <authorList>
            <person name="Jebb D."/>
            <person name="Huang Z."/>
            <person name="Pippel M."/>
            <person name="Hughes G.M."/>
            <person name="Lavrichenko K."/>
            <person name="Devanna P."/>
            <person name="Winkler S."/>
            <person name="Jermiin L.S."/>
            <person name="Skirmuntt E.C."/>
            <person name="Katzourakis A."/>
            <person name="Burkitt-Gray L."/>
            <person name="Ray D.A."/>
            <person name="Sullivan K.A.M."/>
            <person name="Roscito J.G."/>
            <person name="Kirilenko B.M."/>
            <person name="Davalos L.M."/>
            <person name="Corthals A.P."/>
            <person name="Power M.L."/>
            <person name="Jones G."/>
            <person name="Ransome R.D."/>
            <person name="Dechmann D.K.N."/>
            <person name="Locatelli A.G."/>
            <person name="Puechmaille S.J."/>
            <person name="Fedrigo O."/>
            <person name="Jarvis E.D."/>
            <person name="Hiller M."/>
            <person name="Vernes S.C."/>
            <person name="Myers E.W."/>
            <person name="Teeling E.C."/>
        </authorList>
    </citation>
    <scope>NUCLEOTIDE SEQUENCE [LARGE SCALE GENOMIC DNA]</scope>
    <source>
        <strain evidence="1">MMyoMyo1</strain>
        <tissue evidence="1">Flight muscle</tissue>
    </source>
</reference>
<keyword evidence="2" id="KW-1185">Reference proteome</keyword>
<accession>A0A7J7UPW2</accession>
<dbReference type="AlphaFoldDB" id="A0A7J7UPW2"/>
<proteinExistence type="predicted"/>